<feature type="chain" id="PRO_5042497372" description="Secreted protein" evidence="1">
    <location>
        <begin position="31"/>
        <end position="72"/>
    </location>
</feature>
<gene>
    <name evidence="2" type="ORF">VN97_g374</name>
</gene>
<reference evidence="2" key="1">
    <citation type="submission" date="2015-06" db="EMBL/GenBank/DDBJ databases">
        <authorList>
            <person name="Nguyen H."/>
        </authorList>
    </citation>
    <scope>NUCLEOTIDE SEQUENCE</scope>
    <source>
        <strain evidence="2">DAOM 180753</strain>
    </source>
</reference>
<accession>A0AAI9XDA9</accession>
<keyword evidence="1" id="KW-0732">Signal</keyword>
<dbReference type="EMBL" id="LACB01000005">
    <property type="protein sequence ID" value="KAJ9492900.1"/>
    <property type="molecule type" value="Genomic_DNA"/>
</dbReference>
<name>A0AAI9XDA9_PENTH</name>
<protein>
    <recommendedName>
        <fullName evidence="4">Secreted protein</fullName>
    </recommendedName>
</protein>
<dbReference type="AlphaFoldDB" id="A0AAI9XDA9"/>
<evidence type="ECO:0000313" key="2">
    <source>
        <dbReference type="EMBL" id="KAJ9492900.1"/>
    </source>
</evidence>
<comment type="caution">
    <text evidence="2">The sequence shown here is derived from an EMBL/GenBank/DDBJ whole genome shotgun (WGS) entry which is preliminary data.</text>
</comment>
<keyword evidence="3" id="KW-1185">Reference proteome</keyword>
<evidence type="ECO:0000256" key="1">
    <source>
        <dbReference type="SAM" id="SignalP"/>
    </source>
</evidence>
<feature type="signal peptide" evidence="1">
    <location>
        <begin position="1"/>
        <end position="30"/>
    </location>
</feature>
<sequence>MRPVSALFLLNSQVLGRAVSLFLSFPSSYAIWVERRHGEGFLTIVVLDSNDHYLLNSSFSGSDFFPSLRYHR</sequence>
<reference evidence="2" key="2">
    <citation type="journal article" date="2016" name="Fungal Biol.">
        <title>Ochratoxin A production by Penicillium thymicola.</title>
        <authorList>
            <person name="Nguyen H.D.T."/>
            <person name="McMullin D.R."/>
            <person name="Ponomareva E."/>
            <person name="Riley R."/>
            <person name="Pomraning K.R."/>
            <person name="Baker S.E."/>
            <person name="Seifert K.A."/>
        </authorList>
    </citation>
    <scope>NUCLEOTIDE SEQUENCE</scope>
    <source>
        <strain evidence="2">DAOM 180753</strain>
    </source>
</reference>
<dbReference type="Proteomes" id="UP001227192">
    <property type="component" value="Unassembled WGS sequence"/>
</dbReference>
<evidence type="ECO:0008006" key="4">
    <source>
        <dbReference type="Google" id="ProtNLM"/>
    </source>
</evidence>
<proteinExistence type="predicted"/>
<organism evidence="2 3">
    <name type="scientific">Penicillium thymicola</name>
    <dbReference type="NCBI Taxonomy" id="293382"/>
    <lineage>
        <taxon>Eukaryota</taxon>
        <taxon>Fungi</taxon>
        <taxon>Dikarya</taxon>
        <taxon>Ascomycota</taxon>
        <taxon>Pezizomycotina</taxon>
        <taxon>Eurotiomycetes</taxon>
        <taxon>Eurotiomycetidae</taxon>
        <taxon>Eurotiales</taxon>
        <taxon>Aspergillaceae</taxon>
        <taxon>Penicillium</taxon>
    </lineage>
</organism>
<evidence type="ECO:0000313" key="3">
    <source>
        <dbReference type="Proteomes" id="UP001227192"/>
    </source>
</evidence>